<dbReference type="EMBL" id="CP038266">
    <property type="protein sequence ID" value="QBR89703.1"/>
    <property type="molecule type" value="Genomic_DNA"/>
</dbReference>
<feature type="transmembrane region" description="Helical" evidence="1">
    <location>
        <begin position="91"/>
        <end position="111"/>
    </location>
</feature>
<keyword evidence="1" id="KW-1133">Transmembrane helix</keyword>
<accession>A0ABX5SU36</accession>
<keyword evidence="3" id="KW-1185">Reference proteome</keyword>
<sequence>MFVYIRPASLPLVEAAEEALAAGQRAPFPPGMNATRAERAATTVRADYTRVSRWLLGLLATAGAAFASLGVMAAVAALAPGLAGPVIVLELLLGGVAIAAAAGIPSVLLLWKLHTSGRRLARAAGFWAALPYLAGVRQPVTREFIPVRLPHRSADMLLRLITVSLGMLAAVFSVSMIFYATLVTPNAALWVTAMLWSALFVAVTLGQCGGIVRIERGYGYRDPSIYDRRMRRSRAAARRVEDVGAPG</sequence>
<keyword evidence="1" id="KW-0472">Membrane</keyword>
<feature type="transmembrane region" description="Helical" evidence="1">
    <location>
        <begin position="157"/>
        <end position="181"/>
    </location>
</feature>
<reference evidence="2 3" key="1">
    <citation type="submission" date="2019-03" db="EMBL/GenBank/DDBJ databases">
        <authorList>
            <person name="Dong K."/>
        </authorList>
    </citation>
    <scope>NUCLEOTIDE SEQUENCE [LARGE SCALE GENOMIC DNA]</scope>
    <source>
        <strain evidence="3">dk512</strain>
    </source>
</reference>
<keyword evidence="1" id="KW-0812">Transmembrane</keyword>
<evidence type="ECO:0000256" key="1">
    <source>
        <dbReference type="SAM" id="Phobius"/>
    </source>
</evidence>
<name>A0ABX5SU36_9MICO</name>
<feature type="transmembrane region" description="Helical" evidence="1">
    <location>
        <begin position="54"/>
        <end position="79"/>
    </location>
</feature>
<organism evidence="2 3">
    <name type="scientific">Microbacterium wangchenii</name>
    <dbReference type="NCBI Taxonomy" id="2541726"/>
    <lineage>
        <taxon>Bacteria</taxon>
        <taxon>Bacillati</taxon>
        <taxon>Actinomycetota</taxon>
        <taxon>Actinomycetes</taxon>
        <taxon>Micrococcales</taxon>
        <taxon>Microbacteriaceae</taxon>
        <taxon>Microbacterium</taxon>
    </lineage>
</organism>
<dbReference type="RefSeq" id="WP_135068471.1">
    <property type="nucleotide sequence ID" value="NZ_CP038266.1"/>
</dbReference>
<dbReference type="Proteomes" id="UP000295748">
    <property type="component" value="Chromosome"/>
</dbReference>
<evidence type="ECO:0000313" key="2">
    <source>
        <dbReference type="EMBL" id="QBR89703.1"/>
    </source>
</evidence>
<evidence type="ECO:0000313" key="3">
    <source>
        <dbReference type="Proteomes" id="UP000295748"/>
    </source>
</evidence>
<feature type="transmembrane region" description="Helical" evidence="1">
    <location>
        <begin position="187"/>
        <end position="212"/>
    </location>
</feature>
<proteinExistence type="predicted"/>
<protein>
    <submittedName>
        <fullName evidence="2">Uncharacterized protein</fullName>
    </submittedName>
</protein>
<gene>
    <name evidence="2" type="ORF">E4K62_14055</name>
</gene>